<dbReference type="Proteomes" id="UP000001514">
    <property type="component" value="Unassembled WGS sequence"/>
</dbReference>
<evidence type="ECO:0000256" key="4">
    <source>
        <dbReference type="ARBA" id="ARBA00022729"/>
    </source>
</evidence>
<dbReference type="OMA" id="SCADLAF"/>
<evidence type="ECO:0000256" key="1">
    <source>
        <dbReference type="ARBA" id="ARBA00004370"/>
    </source>
</evidence>
<dbReference type="GO" id="GO:0046872">
    <property type="term" value="F:metal ion binding"/>
    <property type="evidence" value="ECO:0007669"/>
    <property type="project" value="UniProtKB-KW"/>
</dbReference>
<feature type="transmembrane region" description="Helical" evidence="9">
    <location>
        <begin position="292"/>
        <end position="310"/>
    </location>
</feature>
<dbReference type="PANTHER" id="PTHR23130">
    <property type="entry name" value="CYTOCHROME B561 AND DOMON DOMAIN-CONTAINING PROTEIN"/>
    <property type="match status" value="1"/>
</dbReference>
<dbReference type="InterPro" id="IPR045265">
    <property type="entry name" value="AIR12_DOMON"/>
</dbReference>
<dbReference type="Gene3D" id="1.20.120.1770">
    <property type="match status" value="1"/>
</dbReference>
<dbReference type="PANTHER" id="PTHR23130:SF195">
    <property type="entry name" value="CYTOCHROME B561 AND DOMON DOMAIN-CONTAINING PROTEIN"/>
    <property type="match status" value="1"/>
</dbReference>
<accession>D8RLV2</accession>
<dbReference type="InterPro" id="IPR005018">
    <property type="entry name" value="DOMON_domain"/>
</dbReference>
<feature type="transmembrane region" description="Helical" evidence="9">
    <location>
        <begin position="325"/>
        <end position="343"/>
    </location>
</feature>
<evidence type="ECO:0000259" key="10">
    <source>
        <dbReference type="PROSITE" id="PS50836"/>
    </source>
</evidence>
<dbReference type="AlphaFoldDB" id="D8RLV2"/>
<keyword evidence="4" id="KW-0732">Signal</keyword>
<evidence type="ECO:0000313" key="13">
    <source>
        <dbReference type="Proteomes" id="UP000001514"/>
    </source>
</evidence>
<feature type="transmembrane region" description="Helical" evidence="9">
    <location>
        <begin position="192"/>
        <end position="214"/>
    </location>
</feature>
<feature type="binding site" description="axial binding residue" evidence="8">
    <location>
        <position position="294"/>
    </location>
    <ligand>
        <name>heme b</name>
        <dbReference type="ChEBI" id="CHEBI:60344"/>
        <label>1</label>
    </ligand>
    <ligandPart>
        <name>Fe</name>
        <dbReference type="ChEBI" id="CHEBI:18248"/>
    </ligandPart>
</feature>
<evidence type="ECO:0000313" key="12">
    <source>
        <dbReference type="EMBL" id="EFJ26783.1"/>
    </source>
</evidence>
<evidence type="ECO:0000256" key="7">
    <source>
        <dbReference type="ARBA" id="ARBA00023136"/>
    </source>
</evidence>
<evidence type="ECO:0000256" key="3">
    <source>
        <dbReference type="ARBA" id="ARBA00022692"/>
    </source>
</evidence>
<evidence type="ECO:0000259" key="11">
    <source>
        <dbReference type="PROSITE" id="PS50939"/>
    </source>
</evidence>
<protein>
    <recommendedName>
        <fullName evidence="14">Cytochrome b561 and DOMON domain-containing protein</fullName>
    </recommendedName>
</protein>
<feature type="domain" description="DOMON" evidence="10">
    <location>
        <begin position="28"/>
        <end position="146"/>
    </location>
</feature>
<feature type="binding site" description="axial binding residue" evidence="8">
    <location>
        <position position="258"/>
    </location>
    <ligand>
        <name>heme b</name>
        <dbReference type="ChEBI" id="CHEBI:60344"/>
        <label>1</label>
    </ligand>
    <ligandPart>
        <name>Fe</name>
        <dbReference type="ChEBI" id="CHEBI:18248"/>
    </ligandPart>
</feature>
<keyword evidence="13" id="KW-1185">Reference proteome</keyword>
<dbReference type="SMART" id="SM00665">
    <property type="entry name" value="B561"/>
    <property type="match status" value="1"/>
</dbReference>
<dbReference type="PIRSF" id="PIRSF037471">
    <property type="entry name" value="UCP037471"/>
    <property type="match status" value="1"/>
</dbReference>
<evidence type="ECO:0000256" key="6">
    <source>
        <dbReference type="ARBA" id="ARBA00022989"/>
    </source>
</evidence>
<evidence type="ECO:0000256" key="9">
    <source>
        <dbReference type="SAM" id="Phobius"/>
    </source>
</evidence>
<evidence type="ECO:0008006" key="14">
    <source>
        <dbReference type="Google" id="ProtNLM"/>
    </source>
</evidence>
<dbReference type="Pfam" id="PF03188">
    <property type="entry name" value="Cytochrom_B561"/>
    <property type="match status" value="1"/>
</dbReference>
<dbReference type="KEGG" id="smo:SELMODRAFT_412554"/>
<feature type="transmembrane region" description="Helical" evidence="9">
    <location>
        <begin position="261"/>
        <end position="280"/>
    </location>
</feature>
<keyword evidence="8" id="KW-0479">Metal-binding</keyword>
<evidence type="ECO:0000256" key="2">
    <source>
        <dbReference type="ARBA" id="ARBA00022448"/>
    </source>
</evidence>
<dbReference type="InterPro" id="IPR017214">
    <property type="entry name" value="UCP037471"/>
</dbReference>
<dbReference type="InParanoid" id="D8RLV2"/>
<comment type="subcellular location">
    <subcellularLocation>
        <location evidence="1">Membrane</location>
    </subcellularLocation>
</comment>
<name>D8RLV2_SELML</name>
<evidence type="ECO:0000256" key="8">
    <source>
        <dbReference type="PIRSR" id="PIRSR037471-1"/>
    </source>
</evidence>
<dbReference type="STRING" id="88036.D8RLV2"/>
<dbReference type="CDD" id="cd08760">
    <property type="entry name" value="Cyt_b561_FRRS1_like"/>
    <property type="match status" value="1"/>
</dbReference>
<feature type="transmembrane region" description="Helical" evidence="9">
    <location>
        <begin position="221"/>
        <end position="241"/>
    </location>
</feature>
<keyword evidence="3 9" id="KW-0812">Transmembrane</keyword>
<feature type="domain" description="Cytochrome b561" evidence="11">
    <location>
        <begin position="156"/>
        <end position="349"/>
    </location>
</feature>
<feature type="binding site" description="axial binding residue" evidence="8">
    <location>
        <position position="192"/>
    </location>
    <ligand>
        <name>heme b</name>
        <dbReference type="ChEBI" id="CHEBI:60344"/>
        <label>1</label>
    </ligand>
    <ligandPart>
        <name>Fe</name>
        <dbReference type="ChEBI" id="CHEBI:18248"/>
    </ligandPart>
</feature>
<dbReference type="EMBL" id="GL377583">
    <property type="protein sequence ID" value="EFJ26783.1"/>
    <property type="molecule type" value="Genomic_DNA"/>
</dbReference>
<keyword evidence="2" id="KW-0813">Transport</keyword>
<dbReference type="HOGENOM" id="CLU_036675_1_1_1"/>
<gene>
    <name evidence="12" type="ORF">SELMODRAFT_412554</name>
</gene>
<dbReference type="InterPro" id="IPR006593">
    <property type="entry name" value="Cyt_b561/ferric_Rdtase_TM"/>
</dbReference>
<dbReference type="PROSITE" id="PS50836">
    <property type="entry name" value="DOMON"/>
    <property type="match status" value="1"/>
</dbReference>
<dbReference type="PROSITE" id="PS50939">
    <property type="entry name" value="CYTOCHROME_B561"/>
    <property type="match status" value="1"/>
</dbReference>
<keyword evidence="5" id="KW-0249">Electron transport</keyword>
<dbReference type="Gramene" id="EFJ26783">
    <property type="protein sequence ID" value="EFJ26783"/>
    <property type="gene ID" value="SELMODRAFT_412554"/>
</dbReference>
<dbReference type="OrthoDB" id="19261at2759"/>
<dbReference type="Pfam" id="PF04526">
    <property type="entry name" value="DUF568"/>
    <property type="match status" value="1"/>
</dbReference>
<sequence>MSSPRQEDQCSTDGLLREFEHCVALGAQGAFLAWNFFAQNQSLDLAFSGESPGWAGWGYNPIGDNMIGSSALIAFRNATGAHLHLYSITSETYTYRSLHPSASNSTPDLQLARTNWIKISGASIQFSARIKFRSNSSRIFHIWTRGTGVNGDSPLPHSVTRSSELRGRGTLDLANGTGVLGKAPSLALKITHGLLCAASWGFLLPLGAIAARYLRRFDPAWFYAHECCQGLGFLLGTAGYGIGLSLGAKSTGIEYTTHRRIGITVFTLGSLQAIAFFLRAKKDHKLRWLWSLYHRTVGYTVIALSIANVFEGLDIFSPERAWRRAYIGVIAGLASMAALLEIARTLKPQLFG</sequence>
<feature type="binding site" description="axial binding residue" evidence="8">
    <location>
        <position position="225"/>
    </location>
    <ligand>
        <name>heme b</name>
        <dbReference type="ChEBI" id="CHEBI:60344"/>
        <label>1</label>
    </ligand>
    <ligandPart>
        <name>Fe</name>
        <dbReference type="ChEBI" id="CHEBI:18248"/>
    </ligandPart>
</feature>
<dbReference type="eggNOG" id="KOG4293">
    <property type="taxonomic scope" value="Eukaryota"/>
</dbReference>
<keyword evidence="7 9" id="KW-0472">Membrane</keyword>
<dbReference type="GO" id="GO:0016020">
    <property type="term" value="C:membrane"/>
    <property type="evidence" value="ECO:0007669"/>
    <property type="project" value="UniProtKB-SubCell"/>
</dbReference>
<reference evidence="12 13" key="1">
    <citation type="journal article" date="2011" name="Science">
        <title>The Selaginella genome identifies genetic changes associated with the evolution of vascular plants.</title>
        <authorList>
            <person name="Banks J.A."/>
            <person name="Nishiyama T."/>
            <person name="Hasebe M."/>
            <person name="Bowman J.L."/>
            <person name="Gribskov M."/>
            <person name="dePamphilis C."/>
            <person name="Albert V.A."/>
            <person name="Aono N."/>
            <person name="Aoyama T."/>
            <person name="Ambrose B.A."/>
            <person name="Ashton N.W."/>
            <person name="Axtell M.J."/>
            <person name="Barker E."/>
            <person name="Barker M.S."/>
            <person name="Bennetzen J.L."/>
            <person name="Bonawitz N.D."/>
            <person name="Chapple C."/>
            <person name="Cheng C."/>
            <person name="Correa L.G."/>
            <person name="Dacre M."/>
            <person name="DeBarry J."/>
            <person name="Dreyer I."/>
            <person name="Elias M."/>
            <person name="Engstrom E.M."/>
            <person name="Estelle M."/>
            <person name="Feng L."/>
            <person name="Finet C."/>
            <person name="Floyd S.K."/>
            <person name="Frommer W.B."/>
            <person name="Fujita T."/>
            <person name="Gramzow L."/>
            <person name="Gutensohn M."/>
            <person name="Harholt J."/>
            <person name="Hattori M."/>
            <person name="Heyl A."/>
            <person name="Hirai T."/>
            <person name="Hiwatashi Y."/>
            <person name="Ishikawa M."/>
            <person name="Iwata M."/>
            <person name="Karol K.G."/>
            <person name="Koehler B."/>
            <person name="Kolukisaoglu U."/>
            <person name="Kubo M."/>
            <person name="Kurata T."/>
            <person name="Lalonde S."/>
            <person name="Li K."/>
            <person name="Li Y."/>
            <person name="Litt A."/>
            <person name="Lyons E."/>
            <person name="Manning G."/>
            <person name="Maruyama T."/>
            <person name="Michael T.P."/>
            <person name="Mikami K."/>
            <person name="Miyazaki S."/>
            <person name="Morinaga S."/>
            <person name="Murata T."/>
            <person name="Mueller-Roeber B."/>
            <person name="Nelson D.R."/>
            <person name="Obara M."/>
            <person name="Oguri Y."/>
            <person name="Olmstead R.G."/>
            <person name="Onodera N."/>
            <person name="Petersen B.L."/>
            <person name="Pils B."/>
            <person name="Prigge M."/>
            <person name="Rensing S.A."/>
            <person name="Riano-Pachon D.M."/>
            <person name="Roberts A.W."/>
            <person name="Sato Y."/>
            <person name="Scheller H.V."/>
            <person name="Schulz B."/>
            <person name="Schulz C."/>
            <person name="Shakirov E.V."/>
            <person name="Shibagaki N."/>
            <person name="Shinohara N."/>
            <person name="Shippen D.E."/>
            <person name="Soerensen I."/>
            <person name="Sotooka R."/>
            <person name="Sugimoto N."/>
            <person name="Sugita M."/>
            <person name="Sumikawa N."/>
            <person name="Tanurdzic M."/>
            <person name="Theissen G."/>
            <person name="Ulvskov P."/>
            <person name="Wakazuki S."/>
            <person name="Weng J.K."/>
            <person name="Willats W.W."/>
            <person name="Wipf D."/>
            <person name="Wolf P.G."/>
            <person name="Yang L."/>
            <person name="Zimmer A.D."/>
            <person name="Zhu Q."/>
            <person name="Mitros T."/>
            <person name="Hellsten U."/>
            <person name="Loque D."/>
            <person name="Otillar R."/>
            <person name="Salamov A."/>
            <person name="Schmutz J."/>
            <person name="Shapiro H."/>
            <person name="Lindquist E."/>
            <person name="Lucas S."/>
            <person name="Rokhsar D."/>
            <person name="Grigoriev I.V."/>
        </authorList>
    </citation>
    <scope>NUCLEOTIDE SEQUENCE [LARGE SCALE GENOMIC DNA]</scope>
</reference>
<evidence type="ECO:0000256" key="5">
    <source>
        <dbReference type="ARBA" id="ARBA00022982"/>
    </source>
</evidence>
<keyword evidence="8" id="KW-0408">Iron</keyword>
<proteinExistence type="predicted"/>
<organism evidence="13">
    <name type="scientific">Selaginella moellendorffii</name>
    <name type="common">Spikemoss</name>
    <dbReference type="NCBI Taxonomy" id="88036"/>
    <lineage>
        <taxon>Eukaryota</taxon>
        <taxon>Viridiplantae</taxon>
        <taxon>Streptophyta</taxon>
        <taxon>Embryophyta</taxon>
        <taxon>Tracheophyta</taxon>
        <taxon>Lycopodiopsida</taxon>
        <taxon>Selaginellales</taxon>
        <taxon>Selaginellaceae</taxon>
        <taxon>Selaginella</taxon>
    </lineage>
</organism>
<keyword evidence="6 9" id="KW-1133">Transmembrane helix</keyword>